<dbReference type="KEGG" id="kak:Kalk_10315"/>
<organism evidence="15 16">
    <name type="scientific">Ketobacter alkanivorans</name>
    <dbReference type="NCBI Taxonomy" id="1917421"/>
    <lineage>
        <taxon>Bacteria</taxon>
        <taxon>Pseudomonadati</taxon>
        <taxon>Pseudomonadota</taxon>
        <taxon>Gammaproteobacteria</taxon>
        <taxon>Pseudomonadales</taxon>
        <taxon>Ketobacteraceae</taxon>
        <taxon>Ketobacter</taxon>
    </lineage>
</organism>
<gene>
    <name evidence="13" type="primary">gmk</name>
    <name evidence="15" type="ORF">Kalk_10315</name>
</gene>
<dbReference type="CDD" id="cd00071">
    <property type="entry name" value="GMPK"/>
    <property type="match status" value="1"/>
</dbReference>
<dbReference type="FunFam" id="3.40.50.300:FF:000855">
    <property type="entry name" value="Guanylate kinase"/>
    <property type="match status" value="1"/>
</dbReference>
<evidence type="ECO:0000256" key="11">
    <source>
        <dbReference type="ARBA" id="ARBA00030128"/>
    </source>
</evidence>
<keyword evidence="10 13" id="KW-0067">ATP-binding</keyword>
<accession>A0A2K9LK99</accession>
<feature type="domain" description="Guanylate kinase-like" evidence="14">
    <location>
        <begin position="3"/>
        <end position="181"/>
    </location>
</feature>
<dbReference type="GO" id="GO:0005829">
    <property type="term" value="C:cytosol"/>
    <property type="evidence" value="ECO:0007669"/>
    <property type="project" value="TreeGrafter"/>
</dbReference>
<evidence type="ECO:0000256" key="7">
    <source>
        <dbReference type="ARBA" id="ARBA00022679"/>
    </source>
</evidence>
<sequence>MQGTLFVVSAPSGAGKTSLVHALVESNPDLHVSVSHTTRPQRPGEVNGVNYHFVDSDQFAAMLNENAFLEHAQVFGNLYGTSKQSVADQLKAGHDVILEIDWQGAEQMRRQAPDAVSVFILPPSKEVLQQRLVGRGQDSDDVIQSRMAQAAEQISHHVEFDYLIINDDFNIALDELKAVITSHRLTQNKQAQRYQSLITSLLS</sequence>
<evidence type="ECO:0000259" key="14">
    <source>
        <dbReference type="PROSITE" id="PS50052"/>
    </source>
</evidence>
<feature type="binding site" evidence="13">
    <location>
        <begin position="10"/>
        <end position="17"/>
    </location>
    <ligand>
        <name>ATP</name>
        <dbReference type="ChEBI" id="CHEBI:30616"/>
    </ligand>
</feature>
<dbReference type="Pfam" id="PF00625">
    <property type="entry name" value="Guanylate_kin"/>
    <property type="match status" value="1"/>
</dbReference>
<evidence type="ECO:0000256" key="2">
    <source>
        <dbReference type="ARBA" id="ARBA00004496"/>
    </source>
</evidence>
<keyword evidence="16" id="KW-1185">Reference proteome</keyword>
<dbReference type="GO" id="GO:0004385">
    <property type="term" value="F:GMP kinase activity"/>
    <property type="evidence" value="ECO:0007669"/>
    <property type="project" value="UniProtKB-UniRule"/>
</dbReference>
<dbReference type="InterPro" id="IPR027417">
    <property type="entry name" value="P-loop_NTPase"/>
</dbReference>
<dbReference type="EC" id="2.7.4.8" evidence="4 13"/>
<dbReference type="FunFam" id="3.30.63.10:FF:000002">
    <property type="entry name" value="Guanylate kinase 1"/>
    <property type="match status" value="1"/>
</dbReference>
<evidence type="ECO:0000256" key="13">
    <source>
        <dbReference type="HAMAP-Rule" id="MF_00328"/>
    </source>
</evidence>
<dbReference type="InterPro" id="IPR020590">
    <property type="entry name" value="Guanylate_kinase_CS"/>
</dbReference>
<evidence type="ECO:0000256" key="1">
    <source>
        <dbReference type="ARBA" id="ARBA00003531"/>
    </source>
</evidence>
<dbReference type="InterPro" id="IPR017665">
    <property type="entry name" value="Guanylate_kinase"/>
</dbReference>
<dbReference type="OrthoDB" id="9808150at2"/>
<protein>
    <recommendedName>
        <fullName evidence="5 13">Guanylate kinase</fullName>
        <ecNumber evidence="4 13">2.7.4.8</ecNumber>
    </recommendedName>
    <alternativeName>
        <fullName evidence="11 13">GMP kinase</fullName>
    </alternativeName>
</protein>
<dbReference type="NCBIfam" id="TIGR03263">
    <property type="entry name" value="guanyl_kin"/>
    <property type="match status" value="1"/>
</dbReference>
<evidence type="ECO:0000256" key="8">
    <source>
        <dbReference type="ARBA" id="ARBA00022741"/>
    </source>
</evidence>
<dbReference type="Proteomes" id="UP000235116">
    <property type="component" value="Chromosome"/>
</dbReference>
<dbReference type="RefSeq" id="WP_101894169.1">
    <property type="nucleotide sequence ID" value="NZ_CP022684.1"/>
</dbReference>
<comment type="subcellular location">
    <subcellularLocation>
        <location evidence="2 13">Cytoplasm</location>
    </subcellularLocation>
</comment>
<comment type="catalytic activity">
    <reaction evidence="12 13">
        <text>GMP + ATP = GDP + ADP</text>
        <dbReference type="Rhea" id="RHEA:20780"/>
        <dbReference type="ChEBI" id="CHEBI:30616"/>
        <dbReference type="ChEBI" id="CHEBI:58115"/>
        <dbReference type="ChEBI" id="CHEBI:58189"/>
        <dbReference type="ChEBI" id="CHEBI:456216"/>
        <dbReference type="EC" id="2.7.4.8"/>
    </reaction>
</comment>
<keyword evidence="6 13" id="KW-0963">Cytoplasm</keyword>
<evidence type="ECO:0000256" key="5">
    <source>
        <dbReference type="ARBA" id="ARBA00016296"/>
    </source>
</evidence>
<dbReference type="Gene3D" id="3.30.63.10">
    <property type="entry name" value="Guanylate Kinase phosphate binding domain"/>
    <property type="match status" value="1"/>
</dbReference>
<evidence type="ECO:0000256" key="6">
    <source>
        <dbReference type="ARBA" id="ARBA00022490"/>
    </source>
</evidence>
<dbReference type="InterPro" id="IPR008144">
    <property type="entry name" value="Guanylate_kin-like_dom"/>
</dbReference>
<name>A0A2K9LK99_9GAMM</name>
<comment type="similarity">
    <text evidence="3 13">Belongs to the guanylate kinase family.</text>
</comment>
<evidence type="ECO:0000256" key="12">
    <source>
        <dbReference type="ARBA" id="ARBA00048594"/>
    </source>
</evidence>
<evidence type="ECO:0000313" key="15">
    <source>
        <dbReference type="EMBL" id="AUM12786.1"/>
    </source>
</evidence>
<dbReference type="InterPro" id="IPR008145">
    <property type="entry name" value="GK/Ca_channel_bsu"/>
</dbReference>
<dbReference type="EMBL" id="CP022684">
    <property type="protein sequence ID" value="AUM12786.1"/>
    <property type="molecule type" value="Genomic_DNA"/>
</dbReference>
<dbReference type="GO" id="GO:0005524">
    <property type="term" value="F:ATP binding"/>
    <property type="evidence" value="ECO:0007669"/>
    <property type="project" value="UniProtKB-UniRule"/>
</dbReference>
<evidence type="ECO:0000313" key="16">
    <source>
        <dbReference type="Proteomes" id="UP000235116"/>
    </source>
</evidence>
<dbReference type="PROSITE" id="PS00856">
    <property type="entry name" value="GUANYLATE_KINASE_1"/>
    <property type="match status" value="1"/>
</dbReference>
<proteinExistence type="inferred from homology"/>
<dbReference type="Gene3D" id="3.40.50.300">
    <property type="entry name" value="P-loop containing nucleotide triphosphate hydrolases"/>
    <property type="match status" value="1"/>
</dbReference>
<evidence type="ECO:0000256" key="10">
    <source>
        <dbReference type="ARBA" id="ARBA00022840"/>
    </source>
</evidence>
<evidence type="ECO:0000256" key="4">
    <source>
        <dbReference type="ARBA" id="ARBA00012961"/>
    </source>
</evidence>
<dbReference type="PANTHER" id="PTHR23117">
    <property type="entry name" value="GUANYLATE KINASE-RELATED"/>
    <property type="match status" value="1"/>
</dbReference>
<dbReference type="HAMAP" id="MF_00328">
    <property type="entry name" value="Guanylate_kinase"/>
    <property type="match status" value="1"/>
</dbReference>
<comment type="function">
    <text evidence="1 13">Essential for recycling GMP and indirectly, cGMP.</text>
</comment>
<dbReference type="SMART" id="SM00072">
    <property type="entry name" value="GuKc"/>
    <property type="match status" value="1"/>
</dbReference>
<dbReference type="PROSITE" id="PS50052">
    <property type="entry name" value="GUANYLATE_KINASE_2"/>
    <property type="match status" value="1"/>
</dbReference>
<dbReference type="PANTHER" id="PTHR23117:SF13">
    <property type="entry name" value="GUANYLATE KINASE"/>
    <property type="match status" value="1"/>
</dbReference>
<keyword evidence="7 13" id="KW-0808">Transferase</keyword>
<reference evidence="16" key="1">
    <citation type="submission" date="2017-08" db="EMBL/GenBank/DDBJ databases">
        <title>Direct submision.</title>
        <authorList>
            <person name="Kim S.-J."/>
            <person name="Rhee S.-K."/>
        </authorList>
    </citation>
    <scope>NUCLEOTIDE SEQUENCE [LARGE SCALE GENOMIC DNA]</scope>
    <source>
        <strain evidence="16">GI5</strain>
    </source>
</reference>
<dbReference type="SUPFAM" id="SSF52540">
    <property type="entry name" value="P-loop containing nucleoside triphosphate hydrolases"/>
    <property type="match status" value="1"/>
</dbReference>
<keyword evidence="8 13" id="KW-0547">Nucleotide-binding</keyword>
<evidence type="ECO:0000256" key="3">
    <source>
        <dbReference type="ARBA" id="ARBA00005790"/>
    </source>
</evidence>
<dbReference type="AlphaFoldDB" id="A0A2K9LK99"/>
<evidence type="ECO:0000256" key="9">
    <source>
        <dbReference type="ARBA" id="ARBA00022777"/>
    </source>
</evidence>
<keyword evidence="9 13" id="KW-0418">Kinase</keyword>